<dbReference type="EMBL" id="CAXJIO010000016">
    <property type="protein sequence ID" value="CAL2104326.1"/>
    <property type="molecule type" value="Genomic_DNA"/>
</dbReference>
<sequence length="193" mass="22120">MVNSDIEVFLNRYISLPQKITDLFGELIEYVEFSPNDFLVKAGEFSSEFFIIKSGIVRSYFLTQEGKEITRAFFTPGYITGASSAIMKGIPSELNYQSLTPVTAYKGNLIKLKELTLEHHELAMFYIKTLEDAYLKAEAIVLEIASSNAEERYINLKERIPNIDNIIAQKYIASYLNVTTVQLSRIRKKMYSR</sequence>
<reference evidence="2 3" key="1">
    <citation type="submission" date="2024-05" db="EMBL/GenBank/DDBJ databases">
        <authorList>
            <person name="Duchaud E."/>
        </authorList>
    </citation>
    <scope>NUCLEOTIDE SEQUENCE [LARGE SCALE GENOMIC DNA]</scope>
    <source>
        <strain evidence="2">Ena-SAMPLE-TAB-13-05-2024-13:56:06:370-140308</strain>
    </source>
</reference>
<proteinExistence type="predicted"/>
<dbReference type="InterPro" id="IPR018490">
    <property type="entry name" value="cNMP-bd_dom_sf"/>
</dbReference>
<dbReference type="RefSeq" id="WP_348727116.1">
    <property type="nucleotide sequence ID" value="NZ_OZ040189.1"/>
</dbReference>
<evidence type="ECO:0000313" key="3">
    <source>
        <dbReference type="Proteomes" id="UP001497527"/>
    </source>
</evidence>
<dbReference type="Pfam" id="PF00027">
    <property type="entry name" value="cNMP_binding"/>
    <property type="match status" value="1"/>
</dbReference>
<evidence type="ECO:0000259" key="1">
    <source>
        <dbReference type="PROSITE" id="PS50042"/>
    </source>
</evidence>
<keyword evidence="3" id="KW-1185">Reference proteome</keyword>
<evidence type="ECO:0000313" key="2">
    <source>
        <dbReference type="EMBL" id="CAL2104326.1"/>
    </source>
</evidence>
<gene>
    <name evidence="2" type="ORF">T190423A01A_70019</name>
</gene>
<protein>
    <submittedName>
        <fullName evidence="2">Cyclic nucleotide-binding domain-containing protein</fullName>
    </submittedName>
</protein>
<dbReference type="InterPro" id="IPR000595">
    <property type="entry name" value="cNMP-bd_dom"/>
</dbReference>
<comment type="caution">
    <text evidence="2">The sequence shown here is derived from an EMBL/GenBank/DDBJ whole genome shotgun (WGS) entry which is preliminary data.</text>
</comment>
<accession>A0ABP1F1D2</accession>
<dbReference type="InterPro" id="IPR014710">
    <property type="entry name" value="RmlC-like_jellyroll"/>
</dbReference>
<dbReference type="PROSITE" id="PS50042">
    <property type="entry name" value="CNMP_BINDING_3"/>
    <property type="match status" value="1"/>
</dbReference>
<organism evidence="2 3">
    <name type="scientific">Tenacibaculum polynesiense</name>
    <dbReference type="NCBI Taxonomy" id="3137857"/>
    <lineage>
        <taxon>Bacteria</taxon>
        <taxon>Pseudomonadati</taxon>
        <taxon>Bacteroidota</taxon>
        <taxon>Flavobacteriia</taxon>
        <taxon>Flavobacteriales</taxon>
        <taxon>Flavobacteriaceae</taxon>
        <taxon>Tenacibaculum</taxon>
    </lineage>
</organism>
<dbReference type="SUPFAM" id="SSF51206">
    <property type="entry name" value="cAMP-binding domain-like"/>
    <property type="match status" value="1"/>
</dbReference>
<name>A0ABP1F1D2_9FLAO</name>
<dbReference type="Gene3D" id="2.60.120.10">
    <property type="entry name" value="Jelly Rolls"/>
    <property type="match status" value="1"/>
</dbReference>
<dbReference type="Proteomes" id="UP001497527">
    <property type="component" value="Unassembled WGS sequence"/>
</dbReference>
<dbReference type="CDD" id="cd00038">
    <property type="entry name" value="CAP_ED"/>
    <property type="match status" value="1"/>
</dbReference>
<feature type="domain" description="Cyclic nucleotide-binding" evidence="1">
    <location>
        <begin position="12"/>
        <end position="91"/>
    </location>
</feature>